<proteinExistence type="predicted"/>
<evidence type="ECO:0000313" key="1">
    <source>
        <dbReference type="EMBL" id="UYQ95348.1"/>
    </source>
</evidence>
<dbReference type="Proteomes" id="UP001162741">
    <property type="component" value="Chromosome"/>
</dbReference>
<gene>
    <name evidence="1" type="ORF">MKQ68_09585</name>
</gene>
<protein>
    <recommendedName>
        <fullName evidence="3">Secreted protein</fullName>
    </recommendedName>
</protein>
<evidence type="ECO:0008006" key="3">
    <source>
        <dbReference type="Google" id="ProtNLM"/>
    </source>
</evidence>
<evidence type="ECO:0000313" key="2">
    <source>
        <dbReference type="Proteomes" id="UP001162741"/>
    </source>
</evidence>
<dbReference type="EMBL" id="CP107006">
    <property type="protein sequence ID" value="UYQ95348.1"/>
    <property type="molecule type" value="Genomic_DNA"/>
</dbReference>
<dbReference type="RefSeq" id="WP_264283098.1">
    <property type="nucleotide sequence ID" value="NZ_CP107006.1"/>
</dbReference>
<sequence length="113" mass="12052">MLVCLGLLVSGAQAAVACNHDDPPVHHVLNESCCSSTDDAPAPPAHECSNDCNHNGCPCMHACHTSHQGVTASWTYQPLLTPLPYAWCYPGGQLPMVHLSDRVPPKIGDQQLV</sequence>
<name>A0ABY6J6P3_9BACT</name>
<organism evidence="1 2">
    <name type="scientific">Chitinophaga horti</name>
    <dbReference type="NCBI Taxonomy" id="2920382"/>
    <lineage>
        <taxon>Bacteria</taxon>
        <taxon>Pseudomonadati</taxon>
        <taxon>Bacteroidota</taxon>
        <taxon>Chitinophagia</taxon>
        <taxon>Chitinophagales</taxon>
        <taxon>Chitinophagaceae</taxon>
        <taxon>Chitinophaga</taxon>
    </lineage>
</organism>
<keyword evidence="2" id="KW-1185">Reference proteome</keyword>
<accession>A0ABY6J6P3</accession>
<reference evidence="1" key="1">
    <citation type="submission" date="2022-10" db="EMBL/GenBank/DDBJ databases">
        <title>Chitinophaga sp. nov., isolated from soil.</title>
        <authorList>
            <person name="Jeon C.O."/>
        </authorList>
    </citation>
    <scope>NUCLEOTIDE SEQUENCE</scope>
    <source>
        <strain evidence="1">R8</strain>
    </source>
</reference>